<dbReference type="Proteomes" id="UP000483820">
    <property type="component" value="Chromosome III"/>
</dbReference>
<accession>A0A6A5H9M9</accession>
<dbReference type="GeneID" id="9815968"/>
<sequence length="182" mass="20842">MKTSLMILLVLSVIHVTSTAAATSSASMRRFIVKNEVFMGRRVPDFCMEYFESSSAKLKLDNINRELIADALESQFDWKLQEEYARLQMRIQDLAEKQYADHICDAAEFSPTILSADYQYTCTEICQNCMPGSAPICFQRSPRFAGLAQVCLCTYDLLNPVENAAFSLRHEKRVFSRKIRRT</sequence>
<dbReference type="EMBL" id="WUAV01000003">
    <property type="protein sequence ID" value="KAF1763524.1"/>
    <property type="molecule type" value="Genomic_DNA"/>
</dbReference>
<dbReference type="RefSeq" id="XP_053588254.1">
    <property type="nucleotide sequence ID" value="XM_053728677.1"/>
</dbReference>
<comment type="caution">
    <text evidence="2">The sequence shown here is derived from an EMBL/GenBank/DDBJ whole genome shotgun (WGS) entry which is preliminary data.</text>
</comment>
<evidence type="ECO:0000313" key="2">
    <source>
        <dbReference type="EMBL" id="KAF1763524.1"/>
    </source>
</evidence>
<evidence type="ECO:0000313" key="3">
    <source>
        <dbReference type="Proteomes" id="UP000483820"/>
    </source>
</evidence>
<proteinExistence type="predicted"/>
<feature type="chain" id="PRO_5025586307" evidence="1">
    <location>
        <begin position="22"/>
        <end position="182"/>
    </location>
</feature>
<protein>
    <submittedName>
        <fullName evidence="2">Uncharacterized protein</fullName>
    </submittedName>
</protein>
<feature type="signal peptide" evidence="1">
    <location>
        <begin position="1"/>
        <end position="21"/>
    </location>
</feature>
<dbReference type="CTD" id="9815968"/>
<organism evidence="2 3">
    <name type="scientific">Caenorhabditis remanei</name>
    <name type="common">Caenorhabditis vulgaris</name>
    <dbReference type="NCBI Taxonomy" id="31234"/>
    <lineage>
        <taxon>Eukaryota</taxon>
        <taxon>Metazoa</taxon>
        <taxon>Ecdysozoa</taxon>
        <taxon>Nematoda</taxon>
        <taxon>Chromadorea</taxon>
        <taxon>Rhabditida</taxon>
        <taxon>Rhabditina</taxon>
        <taxon>Rhabditomorpha</taxon>
        <taxon>Rhabditoidea</taxon>
        <taxon>Rhabditidae</taxon>
        <taxon>Peloderinae</taxon>
        <taxon>Caenorhabditis</taxon>
    </lineage>
</organism>
<keyword evidence="1" id="KW-0732">Signal</keyword>
<evidence type="ECO:0000256" key="1">
    <source>
        <dbReference type="SAM" id="SignalP"/>
    </source>
</evidence>
<name>A0A6A5H9M9_CAERE</name>
<reference evidence="2 3" key="1">
    <citation type="submission" date="2019-12" db="EMBL/GenBank/DDBJ databases">
        <title>Chromosome-level assembly of the Caenorhabditis remanei genome.</title>
        <authorList>
            <person name="Teterina A.A."/>
            <person name="Willis J.H."/>
            <person name="Phillips P.C."/>
        </authorList>
    </citation>
    <scope>NUCLEOTIDE SEQUENCE [LARGE SCALE GENOMIC DNA]</scope>
    <source>
        <strain evidence="2 3">PX506</strain>
        <tissue evidence="2">Whole organism</tissue>
    </source>
</reference>
<dbReference type="KEGG" id="crq:GCK72_011790"/>
<gene>
    <name evidence="2" type="ORF">GCK72_011790</name>
</gene>
<dbReference type="AlphaFoldDB" id="A0A6A5H9M9"/>